<dbReference type="EMBL" id="JADION010000047">
    <property type="protein sequence ID" value="MBF4103043.1"/>
    <property type="molecule type" value="Genomic_DNA"/>
</dbReference>
<evidence type="ECO:0000256" key="1">
    <source>
        <dbReference type="SAM" id="MobiDB-lite"/>
    </source>
</evidence>
<comment type="caution">
    <text evidence="2">The sequence shown here is derived from an EMBL/GenBank/DDBJ whole genome shotgun (WGS) entry which is preliminary data.</text>
</comment>
<accession>A0A930YAW6</accession>
<evidence type="ECO:0000313" key="2">
    <source>
        <dbReference type="EMBL" id="MBF4103043.1"/>
    </source>
</evidence>
<feature type="compositionally biased region" description="Basic and acidic residues" evidence="1">
    <location>
        <begin position="1"/>
        <end position="12"/>
    </location>
</feature>
<feature type="compositionally biased region" description="Basic residues" evidence="1">
    <location>
        <begin position="47"/>
        <end position="62"/>
    </location>
</feature>
<organism evidence="2">
    <name type="scientific">Gallibacterium anatis</name>
    <dbReference type="NCBI Taxonomy" id="750"/>
    <lineage>
        <taxon>Bacteria</taxon>
        <taxon>Pseudomonadati</taxon>
        <taxon>Pseudomonadota</taxon>
        <taxon>Gammaproteobacteria</taxon>
        <taxon>Pasteurellales</taxon>
        <taxon>Pasteurellaceae</taxon>
        <taxon>Gallibacterium</taxon>
    </lineage>
</organism>
<gene>
    <name evidence="2" type="ORF">INT80_13400</name>
</gene>
<feature type="compositionally biased region" description="Basic residues" evidence="1">
    <location>
        <begin position="13"/>
        <end position="25"/>
    </location>
</feature>
<name>A0A930YAW6_9PAST</name>
<dbReference type="AlphaFoldDB" id="A0A930YAW6"/>
<sequence>MKKERRNEENRGRGKKKVAKAKKTIVMRSLPNEREANRRNNQQQNAKKVKKPIVRRIATRLY</sequence>
<proteinExistence type="predicted"/>
<reference evidence="2" key="1">
    <citation type="submission" date="2020-11" db="EMBL/GenBank/DDBJ databases">
        <title>Gallibacterium anatis 1637, full genome, WGS.</title>
        <authorList>
            <person name="Laishevtcev A.I."/>
            <person name="Yakimova E.A."/>
            <person name="Petkovich D."/>
            <person name="Stepanova T.V."/>
            <person name="Kalendr R.S."/>
            <person name="Rubalsky E.O."/>
            <person name="Zulkarneev E.R."/>
            <person name="Aleshkin A.V."/>
        </authorList>
    </citation>
    <scope>NUCLEOTIDE SEQUENCE</scope>
    <source>
        <strain evidence="2">1637</strain>
    </source>
</reference>
<feature type="region of interest" description="Disordered" evidence="1">
    <location>
        <begin position="1"/>
        <end position="62"/>
    </location>
</feature>
<protein>
    <submittedName>
        <fullName evidence="2">Uncharacterized protein</fullName>
    </submittedName>
</protein>